<protein>
    <submittedName>
        <fullName evidence="1">Uncharacterized protein</fullName>
    </submittedName>
</protein>
<dbReference type="AlphaFoldDB" id="A0A0F8ZCV2"/>
<organism evidence="1">
    <name type="scientific">marine sediment metagenome</name>
    <dbReference type="NCBI Taxonomy" id="412755"/>
    <lineage>
        <taxon>unclassified sequences</taxon>
        <taxon>metagenomes</taxon>
        <taxon>ecological metagenomes</taxon>
    </lineage>
</organism>
<proteinExistence type="predicted"/>
<dbReference type="EMBL" id="LAZR01048570">
    <property type="protein sequence ID" value="KKK91627.1"/>
    <property type="molecule type" value="Genomic_DNA"/>
</dbReference>
<accession>A0A0F8ZCV2</accession>
<comment type="caution">
    <text evidence="1">The sequence shown here is derived from an EMBL/GenBank/DDBJ whole genome shotgun (WGS) entry which is preliminary data.</text>
</comment>
<gene>
    <name evidence="1" type="ORF">LCGC14_2711060</name>
</gene>
<reference evidence="1" key="1">
    <citation type="journal article" date="2015" name="Nature">
        <title>Complex archaea that bridge the gap between prokaryotes and eukaryotes.</title>
        <authorList>
            <person name="Spang A."/>
            <person name="Saw J.H."/>
            <person name="Jorgensen S.L."/>
            <person name="Zaremba-Niedzwiedzka K."/>
            <person name="Martijn J."/>
            <person name="Lind A.E."/>
            <person name="van Eijk R."/>
            <person name="Schleper C."/>
            <person name="Guy L."/>
            <person name="Ettema T.J."/>
        </authorList>
    </citation>
    <scope>NUCLEOTIDE SEQUENCE</scope>
</reference>
<evidence type="ECO:0000313" key="1">
    <source>
        <dbReference type="EMBL" id="KKK91627.1"/>
    </source>
</evidence>
<sequence>MKGERRERQKIAIASHCECWDVSQELCCRRDFCHCLVRARTSLENTEPIVEKSEVPNPTGTQQRILKNLAADRNWNEDMRGPHKAGGASNAVAACWRRGWVNSDWQITRAGIEAISPKATTPET</sequence>
<name>A0A0F8ZCV2_9ZZZZ</name>